<feature type="compositionally biased region" description="Polar residues" evidence="3">
    <location>
        <begin position="275"/>
        <end position="288"/>
    </location>
</feature>
<feature type="region of interest" description="Disordered" evidence="3">
    <location>
        <begin position="237"/>
        <end position="288"/>
    </location>
</feature>
<dbReference type="EMBL" id="NQYH01000011">
    <property type="protein sequence ID" value="RIY40070.1"/>
    <property type="molecule type" value="Genomic_DNA"/>
</dbReference>
<evidence type="ECO:0000256" key="4">
    <source>
        <dbReference type="SAM" id="SignalP"/>
    </source>
</evidence>
<evidence type="ECO:0000256" key="1">
    <source>
        <dbReference type="ARBA" id="ARBA00010634"/>
    </source>
</evidence>
<dbReference type="PRINTS" id="PR01805">
    <property type="entry name" value="VACJLIPOPROT"/>
</dbReference>
<evidence type="ECO:0000313" key="6">
    <source>
        <dbReference type="Proteomes" id="UP000266206"/>
    </source>
</evidence>
<evidence type="ECO:0000256" key="3">
    <source>
        <dbReference type="SAM" id="MobiDB-lite"/>
    </source>
</evidence>
<dbReference type="Pfam" id="PF04333">
    <property type="entry name" value="MlaA"/>
    <property type="match status" value="1"/>
</dbReference>
<feature type="signal peptide" evidence="4">
    <location>
        <begin position="1"/>
        <end position="23"/>
    </location>
</feature>
<feature type="compositionally biased region" description="Acidic residues" evidence="3">
    <location>
        <begin position="254"/>
        <end position="271"/>
    </location>
</feature>
<proteinExistence type="inferred from homology"/>
<organism evidence="5 6">
    <name type="scientific">Neopusillimonas maritima</name>
    <dbReference type="NCBI Taxonomy" id="2026239"/>
    <lineage>
        <taxon>Bacteria</taxon>
        <taxon>Pseudomonadati</taxon>
        <taxon>Pseudomonadota</taxon>
        <taxon>Betaproteobacteria</taxon>
        <taxon>Burkholderiales</taxon>
        <taxon>Alcaligenaceae</taxon>
        <taxon>Neopusillimonas</taxon>
    </lineage>
</organism>
<name>A0A3A1YT25_9BURK</name>
<dbReference type="OrthoDB" id="9785326at2"/>
<comment type="caution">
    <text evidence="5">The sequence shown here is derived from an EMBL/GenBank/DDBJ whole genome shotgun (WGS) entry which is preliminary data.</text>
</comment>
<comment type="similarity">
    <text evidence="1">Belongs to the MlaA family.</text>
</comment>
<dbReference type="InterPro" id="IPR007428">
    <property type="entry name" value="MlaA"/>
</dbReference>
<accession>A0A3A1YT25</accession>
<evidence type="ECO:0008006" key="7">
    <source>
        <dbReference type="Google" id="ProtNLM"/>
    </source>
</evidence>
<feature type="chain" id="PRO_5017247454" description="ABC transporter" evidence="4">
    <location>
        <begin position="24"/>
        <end position="288"/>
    </location>
</feature>
<dbReference type="PANTHER" id="PTHR30035">
    <property type="entry name" value="LIPOPROTEIN VACJ-RELATED"/>
    <property type="match status" value="1"/>
</dbReference>
<dbReference type="RefSeq" id="WP_119516606.1">
    <property type="nucleotide sequence ID" value="NZ_NQYH01000011.1"/>
</dbReference>
<dbReference type="AlphaFoldDB" id="A0A3A1YT25"/>
<dbReference type="Proteomes" id="UP000266206">
    <property type="component" value="Unassembled WGS sequence"/>
</dbReference>
<evidence type="ECO:0000256" key="2">
    <source>
        <dbReference type="ARBA" id="ARBA00022729"/>
    </source>
</evidence>
<dbReference type="PANTHER" id="PTHR30035:SF3">
    <property type="entry name" value="INTERMEMBRANE PHOSPHOLIPID TRANSPORT SYSTEM LIPOPROTEIN MLAA"/>
    <property type="match status" value="1"/>
</dbReference>
<dbReference type="GO" id="GO:0120010">
    <property type="term" value="P:intermembrane phospholipid transfer"/>
    <property type="evidence" value="ECO:0007669"/>
    <property type="project" value="TreeGrafter"/>
</dbReference>
<gene>
    <name evidence="5" type="ORF">CJP73_12030</name>
</gene>
<sequence>MPTPLRSRLARVLPVLALTVAVAGCVHVPNPSPNDPWESYNRSMFAFNDTVDKAFLKPIAQGYEAVVPQPARSCVSNIFNNFKDVWSSFNSFLQGRAFDGINSFGRVLMNSTLGIGGCIDVASMKGVPRVVNDFGITLGVWGFGPGPYVVLPFLGASNLRDGTSTVAWFAYDYSPPYAPIFAIDNIPVRNSIIALAVVDLRASLLSADEMVDRIALDRYAFIRDAYIQRRAALVQGQHVDPNTTPEGLPKYEDNDTLPDYSDDDMNGEDAAGESNAGTSGASPQSADQ</sequence>
<reference evidence="5 6" key="1">
    <citation type="submission" date="2017-08" db="EMBL/GenBank/DDBJ databases">
        <title>Pusillimonas indicus sp. nov., a member of the family Alcaligenaceae isolated from surface seawater.</title>
        <authorList>
            <person name="Li J."/>
        </authorList>
    </citation>
    <scope>NUCLEOTIDE SEQUENCE [LARGE SCALE GENOMIC DNA]</scope>
    <source>
        <strain evidence="5 6">L52-1-41</strain>
    </source>
</reference>
<keyword evidence="2 4" id="KW-0732">Signal</keyword>
<dbReference type="PROSITE" id="PS51257">
    <property type="entry name" value="PROKAR_LIPOPROTEIN"/>
    <property type="match status" value="1"/>
</dbReference>
<evidence type="ECO:0000313" key="5">
    <source>
        <dbReference type="EMBL" id="RIY40070.1"/>
    </source>
</evidence>
<protein>
    <recommendedName>
        <fullName evidence="7">ABC transporter</fullName>
    </recommendedName>
</protein>
<dbReference type="GO" id="GO:0016020">
    <property type="term" value="C:membrane"/>
    <property type="evidence" value="ECO:0007669"/>
    <property type="project" value="InterPro"/>
</dbReference>